<name>A0A5R9Q5X3_9GAMM</name>
<evidence type="ECO:0000256" key="2">
    <source>
        <dbReference type="SAM" id="SignalP"/>
    </source>
</evidence>
<accession>A0A5R9Q5X3</accession>
<dbReference type="PANTHER" id="PTHR41339:SF1">
    <property type="entry name" value="SECRETED PROTEIN"/>
    <property type="match status" value="1"/>
</dbReference>
<feature type="region of interest" description="Disordered" evidence="1">
    <location>
        <begin position="29"/>
        <end position="64"/>
    </location>
</feature>
<organism evidence="3 4">
    <name type="scientific">Pseudoalteromonas phenolica</name>
    <dbReference type="NCBI Taxonomy" id="161398"/>
    <lineage>
        <taxon>Bacteria</taxon>
        <taxon>Pseudomonadati</taxon>
        <taxon>Pseudomonadota</taxon>
        <taxon>Gammaproteobacteria</taxon>
        <taxon>Alteromonadales</taxon>
        <taxon>Pseudoalteromonadaceae</taxon>
        <taxon>Pseudoalteromonas</taxon>
    </lineage>
</organism>
<keyword evidence="2" id="KW-0732">Signal</keyword>
<evidence type="ECO:0000256" key="1">
    <source>
        <dbReference type="SAM" id="MobiDB-lite"/>
    </source>
</evidence>
<protein>
    <recommendedName>
        <fullName evidence="5">Lipoprotein</fullName>
    </recommendedName>
</protein>
<dbReference type="InterPro" id="IPR011050">
    <property type="entry name" value="Pectin_lyase_fold/virulence"/>
</dbReference>
<dbReference type="RefSeq" id="WP_138479373.1">
    <property type="nucleotide sequence ID" value="NZ_PPSW01000007.1"/>
</dbReference>
<evidence type="ECO:0000313" key="4">
    <source>
        <dbReference type="Proteomes" id="UP000309186"/>
    </source>
</evidence>
<dbReference type="PROSITE" id="PS51257">
    <property type="entry name" value="PROKAR_LIPOPROTEIN"/>
    <property type="match status" value="1"/>
</dbReference>
<sequence>MKLSGFFKASLITSALVLAGCGGGDINVTPTTNDNRVDNSTSNVTNNTGSDNSGNNGGGTTTPPTTAIECASYTMDGVEFKGKPDDANKNCVYSQAFASNAKDITASFLIPALPDGGAHIFEGELFIGADVDTSKGGVIDVNGPTLTIEAGVNIAFTKPESFIRIARGANIEAIGEIDKPILFTSISDIDGDDSTTAQIGDWGGIQINGMGQSIRCAKADAEAGQCNHKAEGIVSYYGGNDAADDSGTLKHVVIKYAGYEVTPDNELNGLTLNAVGSGTEIEYIHVHNGADDGIELFGGSVDIKHIVITESVDDGIDWDEGWKGNGQFILVHSKEHGNHGFETDGAKKAPSADSELVTSVSFPTIANATVVTNGKVDAEARKNTGAGMEMKEWGKAKLVNMLFVNSSTQSGAGCFDLFNDKDQSHEAGVHANAKAGDISFSNSIFACGLNFEEINTELTGDLAGFDIEQWFLAGEMNKLIGFADFSNVLAEDGVTTKGTVTDKDGNAVAIESAKLNADNSFFDDVAFIGAVGEGASNEWVEFVKASMARKN</sequence>
<dbReference type="AlphaFoldDB" id="A0A5R9Q5X3"/>
<feature type="chain" id="PRO_5024433622" description="Lipoprotein" evidence="2">
    <location>
        <begin position="20"/>
        <end position="551"/>
    </location>
</feature>
<evidence type="ECO:0008006" key="5">
    <source>
        <dbReference type="Google" id="ProtNLM"/>
    </source>
</evidence>
<dbReference type="SUPFAM" id="SSF51126">
    <property type="entry name" value="Pectin lyase-like"/>
    <property type="match status" value="1"/>
</dbReference>
<dbReference type="EMBL" id="PPSW01000007">
    <property type="protein sequence ID" value="TLX48194.1"/>
    <property type="molecule type" value="Genomic_DNA"/>
</dbReference>
<dbReference type="Proteomes" id="UP000309186">
    <property type="component" value="Unassembled WGS sequence"/>
</dbReference>
<gene>
    <name evidence="3" type="ORF">C1E24_05185</name>
</gene>
<feature type="compositionally biased region" description="Low complexity" evidence="1">
    <location>
        <begin position="38"/>
        <end position="54"/>
    </location>
</feature>
<feature type="signal peptide" evidence="2">
    <location>
        <begin position="1"/>
        <end position="19"/>
    </location>
</feature>
<comment type="caution">
    <text evidence="3">The sequence shown here is derived from an EMBL/GenBank/DDBJ whole genome shotgun (WGS) entry which is preliminary data.</text>
</comment>
<evidence type="ECO:0000313" key="3">
    <source>
        <dbReference type="EMBL" id="TLX48194.1"/>
    </source>
</evidence>
<reference evidence="3 4" key="1">
    <citation type="submission" date="2018-01" db="EMBL/GenBank/DDBJ databases">
        <title>Co-occurrence of chitin degradation, pigmentation and bioactivity in marine Pseudoalteromonas.</title>
        <authorList>
            <person name="Paulsen S."/>
            <person name="Gram L."/>
            <person name="Machado H."/>
        </authorList>
    </citation>
    <scope>NUCLEOTIDE SEQUENCE [LARGE SCALE GENOMIC DNA]</scope>
    <source>
        <strain evidence="3 4">S3663</strain>
    </source>
</reference>
<dbReference type="PANTHER" id="PTHR41339">
    <property type="entry name" value="LIPL48"/>
    <property type="match status" value="1"/>
</dbReference>
<proteinExistence type="predicted"/>
<dbReference type="OrthoDB" id="237393at2"/>